<keyword evidence="2" id="KW-0560">Oxidoreductase</keyword>
<dbReference type="Proteomes" id="UP001170954">
    <property type="component" value="Unassembled WGS sequence"/>
</dbReference>
<dbReference type="Gene3D" id="3.40.50.720">
    <property type="entry name" value="NAD(P)-binding Rossmann-like Domain"/>
    <property type="match status" value="1"/>
</dbReference>
<dbReference type="SUPFAM" id="SSF51735">
    <property type="entry name" value="NAD(P)-binding Rossmann-fold domains"/>
    <property type="match status" value="1"/>
</dbReference>
<sequence>MIKIGMIGMSVGNAHPYSWTAIINGRFSRKEIDKAGFPAVSDYLEANQNTLGIAGAKITHIYCDDQEIAKSIARSGGIETVVPRIEDLIDQVDAVILGRDDPENHLKMAKPFMDAKVPIFIDKPLCIDLEELKVYEAYIKQGGFLMSCSSMRYAAEVMAVKSNINKLGQIQLLTIVGKKDWKKYGVHMVEACMSLLNDPKPISVQYLGKENFDIVQLKISQTCYATIHLIADISGTFQMNVFGTKDWAHIDIQNSFSMFKENILEFIKGLIQTKPTLDFDKTRNVIRIIAGALESKEKGNIKIDL</sequence>
<dbReference type="PANTHER" id="PTHR43708">
    <property type="entry name" value="CONSERVED EXPRESSED OXIDOREDUCTASE (EUROFUNG)"/>
    <property type="match status" value="1"/>
</dbReference>
<name>A0ABT7NNA0_9SPHI</name>
<dbReference type="EMBL" id="JACAGK010000027">
    <property type="protein sequence ID" value="MDM1048697.1"/>
    <property type="molecule type" value="Genomic_DNA"/>
</dbReference>
<reference evidence="4" key="1">
    <citation type="submission" date="2020-06" db="EMBL/GenBank/DDBJ databases">
        <authorList>
            <person name="Dong N."/>
        </authorList>
    </citation>
    <scope>NUCLEOTIDE SEQUENCE</scope>
    <source>
        <strain evidence="4">R1692</strain>
    </source>
</reference>
<comment type="caution">
    <text evidence="4">The sequence shown here is derived from an EMBL/GenBank/DDBJ whole genome shotgun (WGS) entry which is preliminary data.</text>
</comment>
<dbReference type="InterPro" id="IPR000683">
    <property type="entry name" value="Gfo/Idh/MocA-like_OxRdtase_N"/>
</dbReference>
<keyword evidence="5" id="KW-1185">Reference proteome</keyword>
<organism evidence="4 5">
    <name type="scientific">Sphingobacterium hotanense</name>
    <dbReference type="NCBI Taxonomy" id="649196"/>
    <lineage>
        <taxon>Bacteria</taxon>
        <taxon>Pseudomonadati</taxon>
        <taxon>Bacteroidota</taxon>
        <taxon>Sphingobacteriia</taxon>
        <taxon>Sphingobacteriales</taxon>
        <taxon>Sphingobacteriaceae</taxon>
        <taxon>Sphingobacterium</taxon>
    </lineage>
</organism>
<proteinExistence type="inferred from homology"/>
<comment type="similarity">
    <text evidence="1">Belongs to the Gfo/Idh/MocA family.</text>
</comment>
<dbReference type="PANTHER" id="PTHR43708:SF5">
    <property type="entry name" value="CONSERVED EXPRESSED OXIDOREDUCTASE (EUROFUNG)-RELATED"/>
    <property type="match status" value="1"/>
</dbReference>
<dbReference type="Pfam" id="PF01408">
    <property type="entry name" value="GFO_IDH_MocA"/>
    <property type="match status" value="1"/>
</dbReference>
<gene>
    <name evidence="4" type="ORF">HX018_10640</name>
</gene>
<dbReference type="InterPro" id="IPR051317">
    <property type="entry name" value="Gfo/Idh/MocA_oxidoreduct"/>
</dbReference>
<evidence type="ECO:0000313" key="5">
    <source>
        <dbReference type="Proteomes" id="UP001170954"/>
    </source>
</evidence>
<accession>A0ABT7NNA0</accession>
<evidence type="ECO:0000256" key="1">
    <source>
        <dbReference type="ARBA" id="ARBA00010928"/>
    </source>
</evidence>
<dbReference type="RefSeq" id="WP_286651410.1">
    <property type="nucleotide sequence ID" value="NZ_JACAGK010000027.1"/>
</dbReference>
<evidence type="ECO:0000313" key="4">
    <source>
        <dbReference type="EMBL" id="MDM1048697.1"/>
    </source>
</evidence>
<feature type="domain" description="Gfo/Idh/MocA-like oxidoreductase N-terminal" evidence="3">
    <location>
        <begin position="50"/>
        <end position="136"/>
    </location>
</feature>
<reference evidence="4" key="2">
    <citation type="journal article" date="2022" name="Sci. Total Environ.">
        <title>Prevalence, transmission, and molecular epidemiology of tet(X)-positive bacteria among humans, animals, and environmental niches in China: An epidemiological, and genomic-based study.</title>
        <authorList>
            <person name="Dong N."/>
            <person name="Zeng Y."/>
            <person name="Cai C."/>
            <person name="Sun C."/>
            <person name="Lu J."/>
            <person name="Liu C."/>
            <person name="Zhou H."/>
            <person name="Sun Q."/>
            <person name="Shu L."/>
            <person name="Wang H."/>
            <person name="Wang Y."/>
            <person name="Wang S."/>
            <person name="Wu C."/>
            <person name="Chan E.W."/>
            <person name="Chen G."/>
            <person name="Shen Z."/>
            <person name="Chen S."/>
            <person name="Zhang R."/>
        </authorList>
    </citation>
    <scope>NUCLEOTIDE SEQUENCE</scope>
    <source>
        <strain evidence="4">R1692</strain>
    </source>
</reference>
<evidence type="ECO:0000256" key="2">
    <source>
        <dbReference type="ARBA" id="ARBA00023002"/>
    </source>
</evidence>
<protein>
    <submittedName>
        <fullName evidence="4">Gfo/Idh/MocA family oxidoreductase</fullName>
    </submittedName>
</protein>
<evidence type="ECO:0000259" key="3">
    <source>
        <dbReference type="Pfam" id="PF01408"/>
    </source>
</evidence>
<dbReference type="InterPro" id="IPR036291">
    <property type="entry name" value="NAD(P)-bd_dom_sf"/>
</dbReference>